<dbReference type="STRING" id="498211.CJA_2345"/>
<dbReference type="CDD" id="cd01448">
    <property type="entry name" value="TST_Repeat_1"/>
    <property type="match status" value="1"/>
</dbReference>
<accession>B3PJY3</accession>
<evidence type="ECO:0000259" key="3">
    <source>
        <dbReference type="PROSITE" id="PS50206"/>
    </source>
</evidence>
<dbReference type="KEGG" id="cja:CJA_2345"/>
<organism evidence="4 5">
    <name type="scientific">Cellvibrio japonicus (strain Ueda107)</name>
    <name type="common">Pseudomonas fluorescens subsp. cellulosa</name>
    <dbReference type="NCBI Taxonomy" id="498211"/>
    <lineage>
        <taxon>Bacteria</taxon>
        <taxon>Pseudomonadati</taxon>
        <taxon>Pseudomonadota</taxon>
        <taxon>Gammaproteobacteria</taxon>
        <taxon>Cellvibrionales</taxon>
        <taxon>Cellvibrionaceae</taxon>
        <taxon>Cellvibrio</taxon>
    </lineage>
</organism>
<sequence>MCYSKTSSYMDIKKHYFIFNDDGPTVLTEFLRYPLNPLKEKIMSIYKYISYGLGVVLVSMSAAAQAASEYLVSTEWLEKNLNNKNLRILEVSVDPGQFERGHIPNASNINWHTDLVDPVKRDIASRENFEKLLRNAGVNQDSTVILYGDNNNWFAAWGAWVFDVYGVKNVKLLDGGRKKWESESRPLSVKVASTKPGNIKVADANQALRAFLPDVVSVATQENPATKLVDIRSPDEYNGKIFAPAGVQELSVRAGHIPGAVNVPWGQAVAEDGTFKSPEELRKVYAAVGIDGTKPIITYCRIGERSSHTWFALKKILGYDVKNYDGSWTEYGNAVGVPVANVAGTVWGGK</sequence>
<dbReference type="PROSITE" id="PS50206">
    <property type="entry name" value="RHODANESE_3"/>
    <property type="match status" value="2"/>
</dbReference>
<dbReference type="InterPro" id="IPR036873">
    <property type="entry name" value="Rhodanese-like_dom_sf"/>
</dbReference>
<evidence type="ECO:0000313" key="5">
    <source>
        <dbReference type="Proteomes" id="UP000001036"/>
    </source>
</evidence>
<dbReference type="HOGENOM" id="CLU_031618_1_3_6"/>
<dbReference type="EMBL" id="CP000934">
    <property type="protein sequence ID" value="ACE82631.1"/>
    <property type="molecule type" value="Genomic_DNA"/>
</dbReference>
<evidence type="ECO:0000256" key="2">
    <source>
        <dbReference type="RuleBase" id="RU000507"/>
    </source>
</evidence>
<dbReference type="eggNOG" id="COG2897">
    <property type="taxonomic scope" value="Bacteria"/>
</dbReference>
<dbReference type="AlphaFoldDB" id="B3PJY3"/>
<dbReference type="InterPro" id="IPR001307">
    <property type="entry name" value="Thiosulphate_STrfase_CS"/>
</dbReference>
<gene>
    <name evidence="4" type="ordered locus">CJA_2345</name>
</gene>
<dbReference type="GO" id="GO:0004792">
    <property type="term" value="F:thiosulfate-cyanide sulfurtransferase activity"/>
    <property type="evidence" value="ECO:0007669"/>
    <property type="project" value="InterPro"/>
</dbReference>
<dbReference type="PANTHER" id="PTHR43855">
    <property type="entry name" value="THIOSULFATE SULFURTRANSFERASE"/>
    <property type="match status" value="1"/>
</dbReference>
<name>B3PJY3_CELJU</name>
<dbReference type="Gene3D" id="3.40.250.10">
    <property type="entry name" value="Rhodanese-like domain"/>
    <property type="match status" value="2"/>
</dbReference>
<feature type="domain" description="Rhodanese" evidence="3">
    <location>
        <begin position="222"/>
        <end position="340"/>
    </location>
</feature>
<feature type="domain" description="Rhodanese" evidence="3">
    <location>
        <begin position="82"/>
        <end position="189"/>
    </location>
</feature>
<reference evidence="4 5" key="1">
    <citation type="journal article" date="2008" name="J. Bacteriol.">
        <title>Insights into plant cell wall degradation from the genome sequence of the soil bacterium Cellvibrio japonicus.</title>
        <authorList>
            <person name="Deboy R.T."/>
            <person name="Mongodin E.F."/>
            <person name="Fouts D.E."/>
            <person name="Tailford L.E."/>
            <person name="Khouri H."/>
            <person name="Emerson J.B."/>
            <person name="Mohamoud Y."/>
            <person name="Watkins K."/>
            <person name="Henrissat B."/>
            <person name="Gilbert H.J."/>
            <person name="Nelson K.E."/>
        </authorList>
    </citation>
    <scope>NUCLEOTIDE SEQUENCE [LARGE SCALE GENOMIC DNA]</scope>
    <source>
        <strain evidence="4 5">Ueda107</strain>
    </source>
</reference>
<keyword evidence="5" id="KW-1185">Reference proteome</keyword>
<dbReference type="InterPro" id="IPR001763">
    <property type="entry name" value="Rhodanese-like_dom"/>
</dbReference>
<dbReference type="Pfam" id="PF00581">
    <property type="entry name" value="Rhodanese"/>
    <property type="match status" value="2"/>
</dbReference>
<dbReference type="SUPFAM" id="SSF52821">
    <property type="entry name" value="Rhodanese/Cell cycle control phosphatase"/>
    <property type="match status" value="2"/>
</dbReference>
<evidence type="ECO:0000313" key="4">
    <source>
        <dbReference type="EMBL" id="ACE82631.1"/>
    </source>
</evidence>
<protein>
    <recommendedName>
        <fullName evidence="2">Sulfurtransferase</fullName>
    </recommendedName>
</protein>
<proteinExistence type="predicted"/>
<dbReference type="CDD" id="cd01449">
    <property type="entry name" value="TST_Repeat_2"/>
    <property type="match status" value="1"/>
</dbReference>
<dbReference type="PROSITE" id="PS00683">
    <property type="entry name" value="RHODANESE_2"/>
    <property type="match status" value="1"/>
</dbReference>
<dbReference type="SMART" id="SM00450">
    <property type="entry name" value="RHOD"/>
    <property type="match status" value="2"/>
</dbReference>
<dbReference type="PANTHER" id="PTHR43855:SF1">
    <property type="entry name" value="THIOSULFATE SULFURTRANSFERASE"/>
    <property type="match status" value="1"/>
</dbReference>
<evidence type="ECO:0000256" key="1">
    <source>
        <dbReference type="ARBA" id="ARBA00022737"/>
    </source>
</evidence>
<dbReference type="InterPro" id="IPR051126">
    <property type="entry name" value="Thiosulfate_sulfurtransferase"/>
</dbReference>
<keyword evidence="2" id="KW-0808">Transferase</keyword>
<dbReference type="Proteomes" id="UP000001036">
    <property type="component" value="Chromosome"/>
</dbReference>
<keyword evidence="1" id="KW-0677">Repeat</keyword>